<protein>
    <recommendedName>
        <fullName evidence="1">SnoaL-like domain-containing protein</fullName>
    </recommendedName>
</protein>
<dbReference type="Gene3D" id="3.10.450.50">
    <property type="match status" value="1"/>
</dbReference>
<dbReference type="InterPro" id="IPR032710">
    <property type="entry name" value="NTF2-like_dom_sf"/>
</dbReference>
<name>A0A1Y5HX57_OSTTA</name>
<reference evidence="2" key="1">
    <citation type="submission" date="2017-04" db="EMBL/GenBank/DDBJ databases">
        <title>Population genomics of picophytoplankton unveils novel chromosome hypervariability.</title>
        <authorList>
            <consortium name="DOE Joint Genome Institute"/>
            <person name="Blanc-Mathieu R."/>
            <person name="Krasovec M."/>
            <person name="Hebrard M."/>
            <person name="Yau S."/>
            <person name="Desgranges E."/>
            <person name="Martin J."/>
            <person name="Schackwitz W."/>
            <person name="Kuo A."/>
            <person name="Salin G."/>
            <person name="Donnadieu C."/>
            <person name="Desdevises Y."/>
            <person name="Sanchez-Ferandin S."/>
            <person name="Moreau H."/>
            <person name="Rivals E."/>
            <person name="Grigoriev I.V."/>
            <person name="Grimsley N."/>
            <person name="Eyre-Walker A."/>
            <person name="Piganeau G."/>
        </authorList>
    </citation>
    <scope>NUCLEOTIDE SEQUENCE [LARGE SCALE GENOMIC DNA]</scope>
    <source>
        <strain evidence="2">RCC 1115</strain>
    </source>
</reference>
<gene>
    <name evidence="2" type="ORF">BE221DRAFT_64705</name>
</gene>
<dbReference type="eggNOG" id="ENOG502SXDV">
    <property type="taxonomic scope" value="Eukaryota"/>
</dbReference>
<accession>A0A1Y5HX57</accession>
<proteinExistence type="predicted"/>
<organism evidence="2">
    <name type="scientific">Ostreococcus tauri</name>
    <name type="common">Marine green alga</name>
    <dbReference type="NCBI Taxonomy" id="70448"/>
    <lineage>
        <taxon>Eukaryota</taxon>
        <taxon>Viridiplantae</taxon>
        <taxon>Chlorophyta</taxon>
        <taxon>Mamiellophyceae</taxon>
        <taxon>Mamiellales</taxon>
        <taxon>Bathycoccaceae</taxon>
        <taxon>Ostreococcus</taxon>
    </lineage>
</organism>
<dbReference type="InterPro" id="IPR037401">
    <property type="entry name" value="SnoaL-like"/>
</dbReference>
<dbReference type="Pfam" id="PF12680">
    <property type="entry name" value="SnoaL_2"/>
    <property type="match status" value="1"/>
</dbReference>
<feature type="domain" description="SnoaL-like" evidence="1">
    <location>
        <begin position="13"/>
        <end position="102"/>
    </location>
</feature>
<dbReference type="AlphaFoldDB" id="A0A1Y5HX57"/>
<sequence length="191" mass="20728">MSSEADLIAKTAAYFTAWNCHDIAALRTLFSTHIELHDWNVRVTGKEEVIKANADIFDAFPNVSIDIVDTLVCVSKRAVTCEIIVHLNDAANATLIVVDVLRCVNAFASLMMYRNGKLGSLSLLASMHPNHTATKNGKPAKAQLTCTHQSAKSLKFVISQLSTRRKTTSSIPCPGPAYCQSMKIGSPPLTP</sequence>
<dbReference type="SUPFAM" id="SSF54427">
    <property type="entry name" value="NTF2-like"/>
    <property type="match status" value="1"/>
</dbReference>
<evidence type="ECO:0000259" key="1">
    <source>
        <dbReference type="Pfam" id="PF12680"/>
    </source>
</evidence>
<dbReference type="EMBL" id="KZ155840">
    <property type="protein sequence ID" value="OUS41720.1"/>
    <property type="molecule type" value="Genomic_DNA"/>
</dbReference>
<evidence type="ECO:0000313" key="2">
    <source>
        <dbReference type="EMBL" id="OUS41720.1"/>
    </source>
</evidence>
<dbReference type="Proteomes" id="UP000195557">
    <property type="component" value="Unassembled WGS sequence"/>
</dbReference>